<keyword evidence="6" id="KW-1185">Reference proteome</keyword>
<organism evidence="5 6">
    <name type="scientific">Escallonia rubra</name>
    <dbReference type="NCBI Taxonomy" id="112253"/>
    <lineage>
        <taxon>Eukaryota</taxon>
        <taxon>Viridiplantae</taxon>
        <taxon>Streptophyta</taxon>
        <taxon>Embryophyta</taxon>
        <taxon>Tracheophyta</taxon>
        <taxon>Spermatophyta</taxon>
        <taxon>Magnoliopsida</taxon>
        <taxon>eudicotyledons</taxon>
        <taxon>Gunneridae</taxon>
        <taxon>Pentapetalae</taxon>
        <taxon>asterids</taxon>
        <taxon>campanulids</taxon>
        <taxon>Escalloniales</taxon>
        <taxon>Escalloniaceae</taxon>
        <taxon>Escallonia</taxon>
    </lineage>
</organism>
<dbReference type="PANTHER" id="PTHR11783">
    <property type="entry name" value="SULFOTRANSFERASE SULT"/>
    <property type="match status" value="1"/>
</dbReference>
<dbReference type="Gene3D" id="3.40.50.300">
    <property type="entry name" value="P-loop containing nucleotide triphosphate hydrolases"/>
    <property type="match status" value="1"/>
</dbReference>
<evidence type="ECO:0000313" key="6">
    <source>
        <dbReference type="Proteomes" id="UP001187471"/>
    </source>
</evidence>
<name>A0AA88QRW3_9ASTE</name>
<dbReference type="GO" id="GO:0008146">
    <property type="term" value="F:sulfotransferase activity"/>
    <property type="evidence" value="ECO:0007669"/>
    <property type="project" value="InterPro"/>
</dbReference>
<evidence type="ECO:0000256" key="1">
    <source>
        <dbReference type="ARBA" id="ARBA00005771"/>
    </source>
</evidence>
<evidence type="ECO:0000256" key="3">
    <source>
        <dbReference type="RuleBase" id="RU361155"/>
    </source>
</evidence>
<dbReference type="AlphaFoldDB" id="A0AA88QRW3"/>
<reference evidence="5" key="1">
    <citation type="submission" date="2022-12" db="EMBL/GenBank/DDBJ databases">
        <title>Draft genome assemblies for two species of Escallonia (Escalloniales).</title>
        <authorList>
            <person name="Chanderbali A."/>
            <person name="Dervinis C."/>
            <person name="Anghel I."/>
            <person name="Soltis D."/>
            <person name="Soltis P."/>
            <person name="Zapata F."/>
        </authorList>
    </citation>
    <scope>NUCLEOTIDE SEQUENCE</scope>
    <source>
        <strain evidence="5">UCBG92.1500</strain>
        <tissue evidence="5">Leaf</tissue>
    </source>
</reference>
<evidence type="ECO:0000313" key="5">
    <source>
        <dbReference type="EMBL" id="KAK2976099.1"/>
    </source>
</evidence>
<evidence type="ECO:0000256" key="2">
    <source>
        <dbReference type="ARBA" id="ARBA00022679"/>
    </source>
</evidence>
<protein>
    <recommendedName>
        <fullName evidence="3">Sulfotransferase</fullName>
        <ecNumber evidence="3">2.8.2.-</ecNumber>
    </recommendedName>
</protein>
<sequence length="320" mass="36544">MDSMNSQVPSSLDALLTQLPNASYHSDTPNFFQWEGIWLLPEFIQGALAFRSHFEAHDDDVILASTVKSGTTWLKALCSCIMQNGRSEDEEDILTKHNPHVCVQTLEGQTYAENPEPDLSGMPSPRLFHTHLHYRVLPDSIKNSKCKIVYITRNPKDAFVSLWHHCNITIAKLTKSGTIPLEKEFQYFCDGVTLFGPFHDHVLDYWAESLKMPNKVLFMKYDELNRDPKGQVKRLASFLGKTFSSDEEVDKVMWRCSLERLKNLDVNKNGVVPGTNMPTSVFFRRGVVGDWKNYFTTEMEEKLDNITCKKLEGSGLDLDN</sequence>
<gene>
    <name evidence="5" type="ORF">RJ640_009531</name>
</gene>
<comment type="caution">
    <text evidence="5">The sequence shown here is derived from an EMBL/GenBank/DDBJ whole genome shotgun (WGS) entry which is preliminary data.</text>
</comment>
<comment type="similarity">
    <text evidence="1 3">Belongs to the sulfotransferase 1 family.</text>
</comment>
<feature type="domain" description="Sulfotransferase" evidence="4">
    <location>
        <begin position="58"/>
        <end position="315"/>
    </location>
</feature>
<dbReference type="InterPro" id="IPR000863">
    <property type="entry name" value="Sulfotransferase_dom"/>
</dbReference>
<accession>A0AA88QRW3</accession>
<dbReference type="Pfam" id="PF00685">
    <property type="entry name" value="Sulfotransfer_1"/>
    <property type="match status" value="1"/>
</dbReference>
<dbReference type="SUPFAM" id="SSF52540">
    <property type="entry name" value="P-loop containing nucleoside triphosphate hydrolases"/>
    <property type="match status" value="1"/>
</dbReference>
<proteinExistence type="inferred from homology"/>
<dbReference type="InterPro" id="IPR027417">
    <property type="entry name" value="P-loop_NTPase"/>
</dbReference>
<keyword evidence="2 3" id="KW-0808">Transferase</keyword>
<dbReference type="Proteomes" id="UP001187471">
    <property type="component" value="Unassembled WGS sequence"/>
</dbReference>
<evidence type="ECO:0000259" key="4">
    <source>
        <dbReference type="Pfam" id="PF00685"/>
    </source>
</evidence>
<dbReference type="EMBL" id="JAVXUO010002117">
    <property type="protein sequence ID" value="KAK2976099.1"/>
    <property type="molecule type" value="Genomic_DNA"/>
</dbReference>
<dbReference type="EC" id="2.8.2.-" evidence="3"/>